<dbReference type="OMA" id="HESDEEC"/>
<sequence>MEVPAGAAGGLLSSVKPPRIEDAGLEDTALSPDGIQEAFRLAAQKVRSAVFGDDDDEGGPGPCAEAPIPGYTQWEDALVDDAAREQQGREGRSCVDTLAGGLIEEGRDVVVDGRRNGGGVEEDRVVEGEAAGPRLGESGCVKGESSEIPALGNLCL</sequence>
<dbReference type="KEGG" id="smo:SELMODRAFT_403729"/>
<accession>D8QSC0</accession>
<dbReference type="EMBL" id="GL377566">
    <property type="protein sequence ID" value="EFJ37410.1"/>
    <property type="molecule type" value="Genomic_DNA"/>
</dbReference>
<reference evidence="2 3" key="1">
    <citation type="journal article" date="2011" name="Science">
        <title>The Selaginella genome identifies genetic changes associated with the evolution of vascular plants.</title>
        <authorList>
            <person name="Banks J.A."/>
            <person name="Nishiyama T."/>
            <person name="Hasebe M."/>
            <person name="Bowman J.L."/>
            <person name="Gribskov M."/>
            <person name="dePamphilis C."/>
            <person name="Albert V.A."/>
            <person name="Aono N."/>
            <person name="Aoyama T."/>
            <person name="Ambrose B.A."/>
            <person name="Ashton N.W."/>
            <person name="Axtell M.J."/>
            <person name="Barker E."/>
            <person name="Barker M.S."/>
            <person name="Bennetzen J.L."/>
            <person name="Bonawitz N.D."/>
            <person name="Chapple C."/>
            <person name="Cheng C."/>
            <person name="Correa L.G."/>
            <person name="Dacre M."/>
            <person name="DeBarry J."/>
            <person name="Dreyer I."/>
            <person name="Elias M."/>
            <person name="Engstrom E.M."/>
            <person name="Estelle M."/>
            <person name="Feng L."/>
            <person name="Finet C."/>
            <person name="Floyd S.K."/>
            <person name="Frommer W.B."/>
            <person name="Fujita T."/>
            <person name="Gramzow L."/>
            <person name="Gutensohn M."/>
            <person name="Harholt J."/>
            <person name="Hattori M."/>
            <person name="Heyl A."/>
            <person name="Hirai T."/>
            <person name="Hiwatashi Y."/>
            <person name="Ishikawa M."/>
            <person name="Iwata M."/>
            <person name="Karol K.G."/>
            <person name="Koehler B."/>
            <person name="Kolukisaoglu U."/>
            <person name="Kubo M."/>
            <person name="Kurata T."/>
            <person name="Lalonde S."/>
            <person name="Li K."/>
            <person name="Li Y."/>
            <person name="Litt A."/>
            <person name="Lyons E."/>
            <person name="Manning G."/>
            <person name="Maruyama T."/>
            <person name="Michael T.P."/>
            <person name="Mikami K."/>
            <person name="Miyazaki S."/>
            <person name="Morinaga S."/>
            <person name="Murata T."/>
            <person name="Mueller-Roeber B."/>
            <person name="Nelson D.R."/>
            <person name="Obara M."/>
            <person name="Oguri Y."/>
            <person name="Olmstead R.G."/>
            <person name="Onodera N."/>
            <person name="Petersen B.L."/>
            <person name="Pils B."/>
            <person name="Prigge M."/>
            <person name="Rensing S.A."/>
            <person name="Riano-Pachon D.M."/>
            <person name="Roberts A.W."/>
            <person name="Sato Y."/>
            <person name="Scheller H.V."/>
            <person name="Schulz B."/>
            <person name="Schulz C."/>
            <person name="Shakirov E.V."/>
            <person name="Shibagaki N."/>
            <person name="Shinohara N."/>
            <person name="Shippen D.E."/>
            <person name="Soerensen I."/>
            <person name="Sotooka R."/>
            <person name="Sugimoto N."/>
            <person name="Sugita M."/>
            <person name="Sumikawa N."/>
            <person name="Tanurdzic M."/>
            <person name="Theissen G."/>
            <person name="Ulvskov P."/>
            <person name="Wakazuki S."/>
            <person name="Weng J.K."/>
            <person name="Willats W.W."/>
            <person name="Wipf D."/>
            <person name="Wolf P.G."/>
            <person name="Yang L."/>
            <person name="Zimmer A.D."/>
            <person name="Zhu Q."/>
            <person name="Mitros T."/>
            <person name="Hellsten U."/>
            <person name="Loque D."/>
            <person name="Otillar R."/>
            <person name="Salamov A."/>
            <person name="Schmutz J."/>
            <person name="Shapiro H."/>
            <person name="Lindquist E."/>
            <person name="Lucas S."/>
            <person name="Rokhsar D."/>
            <person name="Grigoriev I.V."/>
        </authorList>
    </citation>
    <scope>NUCLEOTIDE SEQUENCE [LARGE SCALE GENOMIC DNA]</scope>
</reference>
<dbReference type="FunCoup" id="D8QSC0">
    <property type="interactions" value="423"/>
</dbReference>
<dbReference type="PANTHER" id="PTHR36713:SF1">
    <property type="entry name" value="OS09G0344700 PROTEIN"/>
    <property type="match status" value="1"/>
</dbReference>
<dbReference type="OrthoDB" id="773986at2759"/>
<dbReference type="Proteomes" id="UP000001514">
    <property type="component" value="Unassembled WGS sequence"/>
</dbReference>
<proteinExistence type="predicted"/>
<feature type="region of interest" description="Disordered" evidence="1">
    <location>
        <begin position="112"/>
        <end position="145"/>
    </location>
</feature>
<name>D8QSC0_SELML</name>
<protein>
    <submittedName>
        <fullName evidence="2">Uncharacterized protein</fullName>
    </submittedName>
</protein>
<organism evidence="3">
    <name type="scientific">Selaginella moellendorffii</name>
    <name type="common">Spikemoss</name>
    <dbReference type="NCBI Taxonomy" id="88036"/>
    <lineage>
        <taxon>Eukaryota</taxon>
        <taxon>Viridiplantae</taxon>
        <taxon>Streptophyta</taxon>
        <taxon>Embryophyta</taxon>
        <taxon>Tracheophyta</taxon>
        <taxon>Lycopodiopsida</taxon>
        <taxon>Selaginellales</taxon>
        <taxon>Selaginellaceae</taxon>
        <taxon>Selaginella</taxon>
    </lineage>
</organism>
<feature type="compositionally biased region" description="Basic and acidic residues" evidence="1">
    <location>
        <begin position="112"/>
        <end position="127"/>
    </location>
</feature>
<dbReference type="HOGENOM" id="CLU_110016_1_0_1"/>
<dbReference type="AlphaFoldDB" id="D8QSC0"/>
<evidence type="ECO:0000313" key="3">
    <source>
        <dbReference type="Proteomes" id="UP000001514"/>
    </source>
</evidence>
<evidence type="ECO:0000256" key="1">
    <source>
        <dbReference type="SAM" id="MobiDB-lite"/>
    </source>
</evidence>
<evidence type="ECO:0000313" key="2">
    <source>
        <dbReference type="EMBL" id="EFJ37410.1"/>
    </source>
</evidence>
<gene>
    <name evidence="2" type="ORF">SELMODRAFT_403729</name>
</gene>
<dbReference type="PANTHER" id="PTHR36713">
    <property type="entry name" value="OS09G0344700 PROTEIN"/>
    <property type="match status" value="1"/>
</dbReference>
<keyword evidence="3" id="KW-1185">Reference proteome</keyword>
<dbReference type="Gramene" id="EFJ37410">
    <property type="protein sequence ID" value="EFJ37410"/>
    <property type="gene ID" value="SELMODRAFT_403729"/>
</dbReference>
<dbReference type="InParanoid" id="D8QSC0"/>